<dbReference type="GO" id="GO:0016757">
    <property type="term" value="F:glycosyltransferase activity"/>
    <property type="evidence" value="ECO:0007669"/>
    <property type="project" value="UniProtKB-KW"/>
</dbReference>
<evidence type="ECO:0000259" key="6">
    <source>
        <dbReference type="Pfam" id="PF00905"/>
    </source>
</evidence>
<evidence type="ECO:0000256" key="1">
    <source>
        <dbReference type="ARBA" id="ARBA00004370"/>
    </source>
</evidence>
<keyword evidence="2" id="KW-0378">Hydrolase</keyword>
<evidence type="ECO:0000259" key="7">
    <source>
        <dbReference type="Pfam" id="PF03717"/>
    </source>
</evidence>
<keyword evidence="8" id="KW-0328">Glycosyltransferase</keyword>
<dbReference type="EMBL" id="LO017727">
    <property type="protein sequence ID" value="CRH06757.1"/>
    <property type="molecule type" value="Genomic_DNA"/>
</dbReference>
<name>A0A1S7LKV8_MAGMO</name>
<dbReference type="InterPro" id="IPR012338">
    <property type="entry name" value="Beta-lactam/transpept-like"/>
</dbReference>
<accession>A0A1S7LKV8</accession>
<dbReference type="SUPFAM" id="SSF56519">
    <property type="entry name" value="Penicillin binding protein dimerisation domain"/>
    <property type="match status" value="1"/>
</dbReference>
<keyword evidence="2" id="KW-0645">Protease</keyword>
<dbReference type="Gene3D" id="3.90.1310.10">
    <property type="entry name" value="Penicillin-binding protein 2a (Domain 2)"/>
    <property type="match status" value="1"/>
</dbReference>
<dbReference type="GO" id="GO:0008658">
    <property type="term" value="F:penicillin binding"/>
    <property type="evidence" value="ECO:0007669"/>
    <property type="project" value="InterPro"/>
</dbReference>
<keyword evidence="5" id="KW-1133">Transmembrane helix</keyword>
<feature type="compositionally biased region" description="Basic residues" evidence="4">
    <location>
        <begin position="1"/>
        <end position="13"/>
    </location>
</feature>
<dbReference type="InterPro" id="IPR036138">
    <property type="entry name" value="PBP_dimer_sf"/>
</dbReference>
<dbReference type="AlphaFoldDB" id="A0A1S7LKV8"/>
<feature type="domain" description="Penicillin-binding protein dimerisation" evidence="7">
    <location>
        <begin position="99"/>
        <end position="246"/>
    </location>
</feature>
<dbReference type="GO" id="GO:0071555">
    <property type="term" value="P:cell wall organization"/>
    <property type="evidence" value="ECO:0007669"/>
    <property type="project" value="TreeGrafter"/>
</dbReference>
<dbReference type="EC" id="2.4.1.129" evidence="8"/>
<dbReference type="Gene3D" id="3.40.710.10">
    <property type="entry name" value="DD-peptidase/beta-lactamase superfamily"/>
    <property type="match status" value="1"/>
</dbReference>
<gene>
    <name evidence="8" type="primary">ftsI</name>
    <name evidence="8" type="ORF">MAGMO_2602</name>
</gene>
<comment type="subcellular location">
    <subcellularLocation>
        <location evidence="1">Membrane</location>
    </subcellularLocation>
</comment>
<evidence type="ECO:0000256" key="2">
    <source>
        <dbReference type="ARBA" id="ARBA00022645"/>
    </source>
</evidence>
<keyword evidence="3 5" id="KW-0472">Membrane</keyword>
<protein>
    <submittedName>
        <fullName evidence="8">Peptidoglycan glycosyltransferase</fullName>
        <ecNumber evidence="8">2.4.1.129</ecNumber>
    </submittedName>
</protein>
<dbReference type="PANTHER" id="PTHR30627">
    <property type="entry name" value="PEPTIDOGLYCAN D,D-TRANSPEPTIDASE"/>
    <property type="match status" value="1"/>
</dbReference>
<dbReference type="GO" id="GO:0005886">
    <property type="term" value="C:plasma membrane"/>
    <property type="evidence" value="ECO:0007669"/>
    <property type="project" value="TreeGrafter"/>
</dbReference>
<dbReference type="Pfam" id="PF00905">
    <property type="entry name" value="Transpeptidase"/>
    <property type="match status" value="1"/>
</dbReference>
<evidence type="ECO:0000256" key="5">
    <source>
        <dbReference type="SAM" id="Phobius"/>
    </source>
</evidence>
<dbReference type="InterPro" id="IPR005311">
    <property type="entry name" value="PBP_dimer"/>
</dbReference>
<organism evidence="8">
    <name type="scientific">Magnetococcus massalia (strain MO-1)</name>
    <dbReference type="NCBI Taxonomy" id="451514"/>
    <lineage>
        <taxon>Bacteria</taxon>
        <taxon>Pseudomonadati</taxon>
        <taxon>Pseudomonadota</taxon>
        <taxon>Magnetococcia</taxon>
        <taxon>Magnetococcales</taxon>
        <taxon>Magnetococcaceae</taxon>
        <taxon>Magnetococcus</taxon>
    </lineage>
</organism>
<dbReference type="Pfam" id="PF03717">
    <property type="entry name" value="PBP_dimer"/>
    <property type="match status" value="1"/>
</dbReference>
<feature type="compositionally biased region" description="Gly residues" evidence="4">
    <location>
        <begin position="14"/>
        <end position="23"/>
    </location>
</feature>
<dbReference type="GO" id="GO:0004180">
    <property type="term" value="F:carboxypeptidase activity"/>
    <property type="evidence" value="ECO:0007669"/>
    <property type="project" value="UniProtKB-KW"/>
</dbReference>
<dbReference type="InterPro" id="IPR001460">
    <property type="entry name" value="PCN-bd_Tpept"/>
</dbReference>
<reference evidence="8" key="1">
    <citation type="submission" date="2015-04" db="EMBL/GenBank/DDBJ databases">
        <authorList>
            <person name="Syromyatnikov M.Y."/>
            <person name="Popov V.N."/>
        </authorList>
    </citation>
    <scope>NUCLEOTIDE SEQUENCE</scope>
    <source>
        <strain evidence="8">MO-1</strain>
    </source>
</reference>
<sequence length="678" mass="73699">MKRSPSSRNKKRSGQGGLFGGLFGQDSGDSAARNGMGWRGGGRQGSDLLQRLPKNRLDLIIGIFLLSFAILAVRAVDLFVLQGPELRNMAEQQHERRVTIPANRGLILDRHGRTLAISLPVKTLSVDGSRIGDPNHLARLLSPHLGTPVSTIAEKLSRAKPGTFPVIQRQVPPRVAQKINALDDPAVFFLPETKRVYPMGEITAHVVGFVDFDGSGQEGMERAFDAHLKGIPGKRLIVRDRLGRVMPGGQGLEDAKPGTDLVLTIDANIQYIAYRALLKAVKETNAKAGTVVVINPNNGEILALVNQPSYNPNDLRHSQAHQRRNRAILDTYEPGSTFKIFTIAAALDKNIVTSKRLINAENGRFRVADRTVRDFRRHKILTVEQVLQKSSNIGAAKIGLMMGAEAQENYLHSFGFGEATGIELAYEARGRIPDISQYVKVGLASRSYGYGITATPLQLATAAASVVNGGLRYPPRLVARQAVKGHPHLAEPSDPDRVIKASTSRVMRDILEGVVSPQGTAPKAAVEGYVVAGKTGTARKAGGKQGGYDRRYFSSFVGFVPADRPDLAIYVSIDEPQGARYYGGQVAAPVFQEIAQEVLPLLAVLPETPRKKAPLPPIDGYVFDPSRSLRDPTDVKRVSLADALQIYNAQGQVPRIKGEGRVHGVDEISEGQIRLRMQ</sequence>
<feature type="transmembrane region" description="Helical" evidence="5">
    <location>
        <begin position="59"/>
        <end position="81"/>
    </location>
</feature>
<evidence type="ECO:0000256" key="3">
    <source>
        <dbReference type="ARBA" id="ARBA00023136"/>
    </source>
</evidence>
<keyword evidence="8" id="KW-0808">Transferase</keyword>
<evidence type="ECO:0000256" key="4">
    <source>
        <dbReference type="SAM" id="MobiDB-lite"/>
    </source>
</evidence>
<evidence type="ECO:0000313" key="8">
    <source>
        <dbReference type="EMBL" id="CRH06757.1"/>
    </source>
</evidence>
<dbReference type="Gene3D" id="3.30.450.330">
    <property type="match status" value="1"/>
</dbReference>
<dbReference type="InterPro" id="IPR050515">
    <property type="entry name" value="Beta-lactam/transpept"/>
</dbReference>
<keyword evidence="2" id="KW-0121">Carboxypeptidase</keyword>
<proteinExistence type="predicted"/>
<keyword evidence="5" id="KW-0812">Transmembrane</keyword>
<dbReference type="PANTHER" id="PTHR30627:SF1">
    <property type="entry name" value="PEPTIDOGLYCAN D,D-TRANSPEPTIDASE FTSI"/>
    <property type="match status" value="1"/>
</dbReference>
<feature type="region of interest" description="Disordered" evidence="4">
    <location>
        <begin position="1"/>
        <end position="24"/>
    </location>
</feature>
<dbReference type="SUPFAM" id="SSF56601">
    <property type="entry name" value="beta-lactamase/transpeptidase-like"/>
    <property type="match status" value="1"/>
</dbReference>
<feature type="domain" description="Penicillin-binding protein transpeptidase" evidence="6">
    <location>
        <begin position="289"/>
        <end position="595"/>
    </location>
</feature>